<evidence type="ECO:0000256" key="6">
    <source>
        <dbReference type="ARBA" id="ARBA00022723"/>
    </source>
</evidence>
<dbReference type="PROSITE" id="PS51083">
    <property type="entry name" value="ZF_HIT"/>
    <property type="match status" value="1"/>
</dbReference>
<comment type="subunit">
    <text evidence="10">Thyroid receptor interacting proteins (TRIPs) specifically interact with the ligand binding domain of the thyroid receptor (TR). Requires the presence of thyroid hormone for its interaction. Interacts with NUFIP1. Interacts (via HIT-type zinc finger) with the RUVBL1/RUVBL2 complex in the presence of ADP.</text>
</comment>
<dbReference type="InterPro" id="IPR007529">
    <property type="entry name" value="Znf_HIT"/>
</dbReference>
<sequence>MSVIHGKAACQVCKEQAAKYKCSTCILPYCSLACYKKHKETPCSPPISEESPKEKPVSAPLKDMDEEGSLLTDEQLGRLGASKDISDILSNVDLQKILKELDSAQDPEKALDQAMEQIPIFREFAEKAIETVAGPRTPE</sequence>
<comment type="subcellular location">
    <subcellularLocation>
        <location evidence="2">Cytoplasm</location>
    </subcellularLocation>
    <subcellularLocation>
        <location evidence="1">Nucleus</location>
    </subcellularLocation>
</comment>
<evidence type="ECO:0000256" key="5">
    <source>
        <dbReference type="ARBA" id="ARBA00022553"/>
    </source>
</evidence>
<keyword evidence="15" id="KW-1185">Reference proteome</keyword>
<protein>
    <recommendedName>
        <fullName evidence="3">Zinc finger HIT domain-containing protein 3</fullName>
    </recommendedName>
</protein>
<evidence type="ECO:0000256" key="11">
    <source>
        <dbReference type="PROSITE-ProRule" id="PRU00453"/>
    </source>
</evidence>
<dbReference type="OMA" id="CNEAQSK"/>
<dbReference type="GO" id="GO:0000492">
    <property type="term" value="P:box C/D snoRNP assembly"/>
    <property type="evidence" value="ECO:0007669"/>
    <property type="project" value="TreeGrafter"/>
</dbReference>
<dbReference type="PANTHER" id="PTHR13483">
    <property type="entry name" value="BOX C_D SNORNA PROTEIN 1-RELATED"/>
    <property type="match status" value="1"/>
</dbReference>
<dbReference type="CDD" id="cd23024">
    <property type="entry name" value="zf-HIT_ZNHIT2-3"/>
    <property type="match status" value="1"/>
</dbReference>
<evidence type="ECO:0000256" key="12">
    <source>
        <dbReference type="SAM" id="MobiDB-lite"/>
    </source>
</evidence>
<dbReference type="GO" id="GO:0048254">
    <property type="term" value="P:snoRNA localization"/>
    <property type="evidence" value="ECO:0007669"/>
    <property type="project" value="TreeGrafter"/>
</dbReference>
<organism evidence="14 15">
    <name type="scientific">Spizellomyces punctatus (strain DAOM BR117)</name>
    <dbReference type="NCBI Taxonomy" id="645134"/>
    <lineage>
        <taxon>Eukaryota</taxon>
        <taxon>Fungi</taxon>
        <taxon>Fungi incertae sedis</taxon>
        <taxon>Chytridiomycota</taxon>
        <taxon>Chytridiomycota incertae sedis</taxon>
        <taxon>Chytridiomycetes</taxon>
        <taxon>Spizellomycetales</taxon>
        <taxon>Spizellomycetaceae</taxon>
        <taxon>Spizellomyces</taxon>
    </lineage>
</organism>
<dbReference type="GO" id="GO:0008270">
    <property type="term" value="F:zinc ion binding"/>
    <property type="evidence" value="ECO:0007669"/>
    <property type="project" value="UniProtKB-UniRule"/>
</dbReference>
<dbReference type="EMBL" id="KQ257453">
    <property type="protein sequence ID" value="KND01953.1"/>
    <property type="molecule type" value="Genomic_DNA"/>
</dbReference>
<evidence type="ECO:0000256" key="4">
    <source>
        <dbReference type="ARBA" id="ARBA00022490"/>
    </source>
</evidence>
<dbReference type="InterPro" id="IPR051639">
    <property type="entry name" value="BCD1"/>
</dbReference>
<keyword evidence="5" id="KW-0597">Phosphoprotein</keyword>
<gene>
    <name evidence="14" type="ORF">SPPG_02461</name>
</gene>
<keyword evidence="6" id="KW-0479">Metal-binding</keyword>
<feature type="region of interest" description="Disordered" evidence="12">
    <location>
        <begin position="39"/>
        <end position="61"/>
    </location>
</feature>
<dbReference type="PANTHER" id="PTHR13483:SF11">
    <property type="entry name" value="ZINC FINGER HIT DOMAIN-CONTAINING PROTEIN 3"/>
    <property type="match status" value="1"/>
</dbReference>
<evidence type="ECO:0000256" key="9">
    <source>
        <dbReference type="ARBA" id="ARBA00023242"/>
    </source>
</evidence>
<dbReference type="SUPFAM" id="SSF144232">
    <property type="entry name" value="HIT/MYND zinc finger-like"/>
    <property type="match status" value="1"/>
</dbReference>
<evidence type="ECO:0000256" key="2">
    <source>
        <dbReference type="ARBA" id="ARBA00004496"/>
    </source>
</evidence>
<dbReference type="GO" id="GO:0005634">
    <property type="term" value="C:nucleus"/>
    <property type="evidence" value="ECO:0007669"/>
    <property type="project" value="UniProtKB-SubCell"/>
</dbReference>
<keyword evidence="9" id="KW-0539">Nucleus</keyword>
<dbReference type="GO" id="GO:0000463">
    <property type="term" value="P:maturation of LSU-rRNA from tricistronic rRNA transcript (SSU-rRNA, 5.8S rRNA, LSU-rRNA)"/>
    <property type="evidence" value="ECO:0007669"/>
    <property type="project" value="TreeGrafter"/>
</dbReference>
<evidence type="ECO:0000256" key="8">
    <source>
        <dbReference type="ARBA" id="ARBA00022833"/>
    </source>
</evidence>
<evidence type="ECO:0000256" key="10">
    <source>
        <dbReference type="ARBA" id="ARBA00046946"/>
    </source>
</evidence>
<evidence type="ECO:0000259" key="13">
    <source>
        <dbReference type="PROSITE" id="PS51083"/>
    </source>
</evidence>
<dbReference type="GeneID" id="27686043"/>
<dbReference type="InParanoid" id="A0A0L0HLL8"/>
<name>A0A0L0HLL8_SPIPD</name>
<dbReference type="InterPro" id="IPR048371">
    <property type="entry name" value="ZNHIT3_C"/>
</dbReference>
<dbReference type="AlphaFoldDB" id="A0A0L0HLL8"/>
<dbReference type="GO" id="GO:0070761">
    <property type="term" value="C:pre-snoRNP complex"/>
    <property type="evidence" value="ECO:0007669"/>
    <property type="project" value="TreeGrafter"/>
</dbReference>
<accession>A0A0L0HLL8</accession>
<keyword evidence="7 11" id="KW-0863">Zinc-finger</keyword>
<evidence type="ECO:0000256" key="1">
    <source>
        <dbReference type="ARBA" id="ARBA00004123"/>
    </source>
</evidence>
<keyword evidence="8" id="KW-0862">Zinc</keyword>
<dbReference type="eggNOG" id="KOG2857">
    <property type="taxonomic scope" value="Eukaryota"/>
</dbReference>
<evidence type="ECO:0000313" key="15">
    <source>
        <dbReference type="Proteomes" id="UP000053201"/>
    </source>
</evidence>
<dbReference type="Gene3D" id="3.30.60.190">
    <property type="match status" value="1"/>
</dbReference>
<dbReference type="STRING" id="645134.A0A0L0HLL8"/>
<dbReference type="FunCoup" id="A0A0L0HLL8">
    <property type="interactions" value="154"/>
</dbReference>
<evidence type="ECO:0000256" key="7">
    <source>
        <dbReference type="ARBA" id="ARBA00022771"/>
    </source>
</evidence>
<proteinExistence type="predicted"/>
<dbReference type="Pfam" id="PF04438">
    <property type="entry name" value="zf-HIT"/>
    <property type="match status" value="1"/>
</dbReference>
<feature type="domain" description="HIT-type" evidence="13">
    <location>
        <begin position="10"/>
        <end position="43"/>
    </location>
</feature>
<dbReference type="Proteomes" id="UP000053201">
    <property type="component" value="Unassembled WGS sequence"/>
</dbReference>
<evidence type="ECO:0000256" key="3">
    <source>
        <dbReference type="ARBA" id="ARBA00021568"/>
    </source>
</evidence>
<dbReference type="Pfam" id="PF21373">
    <property type="entry name" value="ZNHIT3_C"/>
    <property type="match status" value="1"/>
</dbReference>
<dbReference type="RefSeq" id="XP_016609992.1">
    <property type="nucleotide sequence ID" value="XM_016750748.1"/>
</dbReference>
<evidence type="ECO:0000313" key="14">
    <source>
        <dbReference type="EMBL" id="KND01953.1"/>
    </source>
</evidence>
<dbReference type="GO" id="GO:0005737">
    <property type="term" value="C:cytoplasm"/>
    <property type="evidence" value="ECO:0007669"/>
    <property type="project" value="UniProtKB-SubCell"/>
</dbReference>
<dbReference type="OrthoDB" id="18412at2759"/>
<dbReference type="VEuPathDB" id="FungiDB:SPPG_02461"/>
<keyword evidence="4" id="KW-0963">Cytoplasm</keyword>
<reference evidence="14 15" key="1">
    <citation type="submission" date="2009-08" db="EMBL/GenBank/DDBJ databases">
        <title>The Genome Sequence of Spizellomyces punctatus strain DAOM BR117.</title>
        <authorList>
            <consortium name="The Broad Institute Genome Sequencing Platform"/>
            <person name="Russ C."/>
            <person name="Cuomo C."/>
            <person name="Shea T."/>
            <person name="Young S.K."/>
            <person name="Zeng Q."/>
            <person name="Koehrsen M."/>
            <person name="Haas B."/>
            <person name="Borodovsky M."/>
            <person name="Guigo R."/>
            <person name="Alvarado L."/>
            <person name="Berlin A."/>
            <person name="Bochicchio J."/>
            <person name="Borenstein D."/>
            <person name="Chapman S."/>
            <person name="Chen Z."/>
            <person name="Engels R."/>
            <person name="Freedman E."/>
            <person name="Gellesch M."/>
            <person name="Goldberg J."/>
            <person name="Griggs A."/>
            <person name="Gujja S."/>
            <person name="Heiman D."/>
            <person name="Hepburn T."/>
            <person name="Howarth C."/>
            <person name="Jen D."/>
            <person name="Larson L."/>
            <person name="Lewis B."/>
            <person name="Mehta T."/>
            <person name="Park D."/>
            <person name="Pearson M."/>
            <person name="Roberts A."/>
            <person name="Saif S."/>
            <person name="Shenoy N."/>
            <person name="Sisk P."/>
            <person name="Stolte C."/>
            <person name="Sykes S."/>
            <person name="Thomson T."/>
            <person name="Walk T."/>
            <person name="White J."/>
            <person name="Yandava C."/>
            <person name="Burger G."/>
            <person name="Gray M.W."/>
            <person name="Holland P.W.H."/>
            <person name="King N."/>
            <person name="Lang F.B.F."/>
            <person name="Roger A.J."/>
            <person name="Ruiz-Trillo I."/>
            <person name="Lander E."/>
            <person name="Nusbaum C."/>
        </authorList>
    </citation>
    <scope>NUCLEOTIDE SEQUENCE [LARGE SCALE GENOMIC DNA]</scope>
    <source>
        <strain evidence="14 15">DAOM BR117</strain>
    </source>
</reference>